<evidence type="ECO:0000256" key="12">
    <source>
        <dbReference type="SAM" id="MobiDB-lite"/>
    </source>
</evidence>
<evidence type="ECO:0000259" key="14">
    <source>
        <dbReference type="PROSITE" id="PS51826"/>
    </source>
</evidence>
<dbReference type="GO" id="GO:0005829">
    <property type="term" value="C:cytosol"/>
    <property type="evidence" value="ECO:0007669"/>
    <property type="project" value="TreeGrafter"/>
</dbReference>
<dbReference type="OrthoDB" id="9805770at2"/>
<organism evidence="15 16">
    <name type="scientific">Winogradskyella aurantia</name>
    <dbReference type="NCBI Taxonomy" id="1915063"/>
    <lineage>
        <taxon>Bacteria</taxon>
        <taxon>Pseudomonadati</taxon>
        <taxon>Bacteroidota</taxon>
        <taxon>Flavobacteriia</taxon>
        <taxon>Flavobacteriales</taxon>
        <taxon>Flavobacteriaceae</taxon>
        <taxon>Winogradskyella</taxon>
    </lineage>
</organism>
<evidence type="ECO:0000256" key="11">
    <source>
        <dbReference type="RuleBase" id="RU361138"/>
    </source>
</evidence>
<protein>
    <recommendedName>
        <fullName evidence="5 11">Dihydrolipoyllysine-residue succinyltransferase component of 2-oxoglutarate dehydrogenase complex</fullName>
        <ecNumber evidence="4 11">2.3.1.61</ecNumber>
    </recommendedName>
    <alternativeName>
        <fullName evidence="11">2-oxoglutarate dehydrogenase complex component E2</fullName>
    </alternativeName>
</protein>
<evidence type="ECO:0000256" key="8">
    <source>
        <dbReference type="ARBA" id="ARBA00022823"/>
    </source>
</evidence>
<feature type="compositionally biased region" description="Basic and acidic residues" evidence="12">
    <location>
        <begin position="82"/>
        <end position="110"/>
    </location>
</feature>
<feature type="domain" description="Peripheral subunit-binding (PSBD)" evidence="14">
    <location>
        <begin position="123"/>
        <end position="160"/>
    </location>
</feature>
<proteinExistence type="inferred from homology"/>
<dbReference type="NCBIfam" id="NF004309">
    <property type="entry name" value="PRK05704.1"/>
    <property type="match status" value="1"/>
</dbReference>
<dbReference type="EC" id="2.3.1.61" evidence="4 11"/>
<evidence type="ECO:0000256" key="2">
    <source>
        <dbReference type="ARBA" id="ARBA00005145"/>
    </source>
</evidence>
<dbReference type="SUPFAM" id="SSF52777">
    <property type="entry name" value="CoA-dependent acyltransferases"/>
    <property type="match status" value="1"/>
</dbReference>
<comment type="similarity">
    <text evidence="3 11">Belongs to the 2-oxoacid dehydrogenase family.</text>
</comment>
<dbReference type="Gene3D" id="4.10.320.10">
    <property type="entry name" value="E3-binding domain"/>
    <property type="match status" value="1"/>
</dbReference>
<dbReference type="PROSITE" id="PS51826">
    <property type="entry name" value="PSBD"/>
    <property type="match status" value="1"/>
</dbReference>
<keyword evidence="8 11" id="KW-0450">Lipoyl</keyword>
<dbReference type="Pfam" id="PF02817">
    <property type="entry name" value="E3_binding"/>
    <property type="match status" value="1"/>
</dbReference>
<dbReference type="EMBL" id="NGJN01000001">
    <property type="protein sequence ID" value="OZV71066.1"/>
    <property type="molecule type" value="Genomic_DNA"/>
</dbReference>
<dbReference type="GO" id="GO:0033512">
    <property type="term" value="P:L-lysine catabolic process to acetyl-CoA via saccharopine"/>
    <property type="evidence" value="ECO:0007669"/>
    <property type="project" value="UniProtKB-UniRule"/>
</dbReference>
<evidence type="ECO:0000313" key="15">
    <source>
        <dbReference type="EMBL" id="OZV71066.1"/>
    </source>
</evidence>
<keyword evidence="7 11" id="KW-0808">Transferase</keyword>
<dbReference type="InterPro" id="IPR036625">
    <property type="entry name" value="E3-bd_dom_sf"/>
</dbReference>
<dbReference type="PANTHER" id="PTHR43416">
    <property type="entry name" value="DIHYDROLIPOYLLYSINE-RESIDUE SUCCINYLTRANSFERASE COMPONENT OF 2-OXOGLUTARATE DEHYDROGENASE COMPLEX, MITOCHONDRIAL-RELATED"/>
    <property type="match status" value="1"/>
</dbReference>
<gene>
    <name evidence="15" type="ORF">CA834_02840</name>
</gene>
<keyword evidence="6 11" id="KW-0816">Tricarboxylic acid cycle</keyword>
<feature type="domain" description="Lipoyl-binding" evidence="13">
    <location>
        <begin position="2"/>
        <end position="76"/>
    </location>
</feature>
<dbReference type="GO" id="GO:0006099">
    <property type="term" value="P:tricarboxylic acid cycle"/>
    <property type="evidence" value="ECO:0007669"/>
    <property type="project" value="UniProtKB-UniRule"/>
</dbReference>
<dbReference type="Pfam" id="PF00364">
    <property type="entry name" value="Biotin_lipoyl"/>
    <property type="match status" value="1"/>
</dbReference>
<dbReference type="InterPro" id="IPR050537">
    <property type="entry name" value="2-oxoacid_dehydrogenase"/>
</dbReference>
<comment type="catalytic activity">
    <reaction evidence="10 11">
        <text>N(6)-[(R)-dihydrolipoyl]-L-lysyl-[protein] + succinyl-CoA = N(6)-[(R)-S(8)-succinyldihydrolipoyl]-L-lysyl-[protein] + CoA</text>
        <dbReference type="Rhea" id="RHEA:15213"/>
        <dbReference type="Rhea" id="RHEA-COMP:10475"/>
        <dbReference type="Rhea" id="RHEA-COMP:20092"/>
        <dbReference type="ChEBI" id="CHEBI:57287"/>
        <dbReference type="ChEBI" id="CHEBI:57292"/>
        <dbReference type="ChEBI" id="CHEBI:83100"/>
        <dbReference type="ChEBI" id="CHEBI:83120"/>
        <dbReference type="EC" id="2.3.1.61"/>
    </reaction>
</comment>
<evidence type="ECO:0000256" key="3">
    <source>
        <dbReference type="ARBA" id="ARBA00007317"/>
    </source>
</evidence>
<dbReference type="GO" id="GO:0004149">
    <property type="term" value="F:dihydrolipoyllysine-residue succinyltransferase activity"/>
    <property type="evidence" value="ECO:0007669"/>
    <property type="project" value="UniProtKB-UniRule"/>
</dbReference>
<dbReference type="InterPro" id="IPR006255">
    <property type="entry name" value="SucB"/>
</dbReference>
<evidence type="ECO:0000256" key="9">
    <source>
        <dbReference type="ARBA" id="ARBA00023315"/>
    </source>
</evidence>
<evidence type="ECO:0000256" key="1">
    <source>
        <dbReference type="ARBA" id="ARBA00004052"/>
    </source>
</evidence>
<dbReference type="InterPro" id="IPR023213">
    <property type="entry name" value="CAT-like_dom_sf"/>
</dbReference>
<evidence type="ECO:0000259" key="13">
    <source>
        <dbReference type="PROSITE" id="PS50968"/>
    </source>
</evidence>
<dbReference type="Proteomes" id="UP000216840">
    <property type="component" value="Unassembled WGS sequence"/>
</dbReference>
<dbReference type="PANTHER" id="PTHR43416:SF5">
    <property type="entry name" value="DIHYDROLIPOYLLYSINE-RESIDUE SUCCINYLTRANSFERASE COMPONENT OF 2-OXOGLUTARATE DEHYDROGENASE COMPLEX, MITOCHONDRIAL"/>
    <property type="match status" value="1"/>
</dbReference>
<dbReference type="InterPro" id="IPR001078">
    <property type="entry name" value="2-oxoacid_DH_actylTfrase"/>
</dbReference>
<reference evidence="15 16" key="1">
    <citation type="submission" date="2017-05" db="EMBL/GenBank/DDBJ databases">
        <title>The draft genome sequence of Idiomarina salinarum WNB302.</title>
        <authorList>
            <person name="Sun Y."/>
            <person name="Chen B."/>
            <person name="Du Z."/>
        </authorList>
    </citation>
    <scope>NUCLEOTIDE SEQUENCE [LARGE SCALE GENOMIC DNA]</scope>
    <source>
        <strain evidence="15 16">WNB302</strain>
    </source>
</reference>
<name>A0A265V0J3_9FLAO</name>
<dbReference type="UniPathway" id="UPA00868">
    <property type="reaction ID" value="UER00840"/>
</dbReference>
<evidence type="ECO:0000256" key="6">
    <source>
        <dbReference type="ARBA" id="ARBA00022532"/>
    </source>
</evidence>
<dbReference type="AlphaFoldDB" id="A0A265V0J3"/>
<feature type="region of interest" description="Disordered" evidence="12">
    <location>
        <begin position="78"/>
        <end position="151"/>
    </location>
</feature>
<dbReference type="Gene3D" id="3.30.559.10">
    <property type="entry name" value="Chloramphenicol acetyltransferase-like domain"/>
    <property type="match status" value="1"/>
</dbReference>
<dbReference type="GO" id="GO:0045252">
    <property type="term" value="C:oxoglutarate dehydrogenase complex"/>
    <property type="evidence" value="ECO:0007669"/>
    <property type="project" value="UniProtKB-UniRule"/>
</dbReference>
<feature type="region of interest" description="Disordered" evidence="12">
    <location>
        <begin position="159"/>
        <end position="178"/>
    </location>
</feature>
<accession>A0A265V0J3</accession>
<evidence type="ECO:0000256" key="10">
    <source>
        <dbReference type="ARBA" id="ARBA00052761"/>
    </source>
</evidence>
<evidence type="ECO:0000313" key="16">
    <source>
        <dbReference type="Proteomes" id="UP000216840"/>
    </source>
</evidence>
<keyword evidence="9 11" id="KW-0012">Acyltransferase</keyword>
<dbReference type="Pfam" id="PF00198">
    <property type="entry name" value="2-oxoacid_dh"/>
    <property type="match status" value="1"/>
</dbReference>
<dbReference type="InterPro" id="IPR011053">
    <property type="entry name" value="Single_hybrid_motif"/>
</dbReference>
<dbReference type="CDD" id="cd06849">
    <property type="entry name" value="lipoyl_domain"/>
    <property type="match status" value="1"/>
</dbReference>
<dbReference type="NCBIfam" id="TIGR01347">
    <property type="entry name" value="sucB"/>
    <property type="match status" value="1"/>
</dbReference>
<comment type="pathway">
    <text evidence="2 11">Amino-acid degradation; L-lysine degradation via saccharopine pathway; glutaryl-CoA from L-lysine: step 6/6.</text>
</comment>
<evidence type="ECO:0000256" key="5">
    <source>
        <dbReference type="ARBA" id="ARBA00019511"/>
    </source>
</evidence>
<dbReference type="PROSITE" id="PS50968">
    <property type="entry name" value="BIOTINYL_LIPOYL"/>
    <property type="match status" value="1"/>
</dbReference>
<dbReference type="InterPro" id="IPR000089">
    <property type="entry name" value="Biotin_lipoyl"/>
</dbReference>
<evidence type="ECO:0000256" key="7">
    <source>
        <dbReference type="ARBA" id="ARBA00022679"/>
    </source>
</evidence>
<dbReference type="SUPFAM" id="SSF47005">
    <property type="entry name" value="Peripheral subunit-binding domain of 2-oxo acid dehydrogenase complex"/>
    <property type="match status" value="1"/>
</dbReference>
<dbReference type="InterPro" id="IPR004167">
    <property type="entry name" value="PSBD"/>
</dbReference>
<dbReference type="SUPFAM" id="SSF51230">
    <property type="entry name" value="Single hybrid motif"/>
    <property type="match status" value="1"/>
</dbReference>
<keyword evidence="16" id="KW-1185">Reference proteome</keyword>
<evidence type="ECO:0000256" key="4">
    <source>
        <dbReference type="ARBA" id="ARBA00012945"/>
    </source>
</evidence>
<dbReference type="Gene3D" id="2.40.50.100">
    <property type="match status" value="1"/>
</dbReference>
<comment type="function">
    <text evidence="1 11">E2 component of the 2-oxoglutarate dehydrogenase (OGDH) complex which catalyzes the second step in the conversion of 2-oxoglutarate to succinyl-CoA and CO(2).</text>
</comment>
<comment type="cofactor">
    <cofactor evidence="11">
        <name>(R)-lipoate</name>
        <dbReference type="ChEBI" id="CHEBI:83088"/>
    </cofactor>
    <text evidence="11">Binds 1 lipoyl cofactor covalently.</text>
</comment>
<dbReference type="RefSeq" id="WP_094967137.1">
    <property type="nucleotide sequence ID" value="NZ_NGJN01000001.1"/>
</dbReference>
<comment type="caution">
    <text evidence="15">The sequence shown here is derived from an EMBL/GenBank/DDBJ whole genome shotgun (WGS) entry which is preliminary data.</text>
</comment>
<sequence>MILEMKVPSPGESITEVEIAEWLVEDGDYVEKDQAIAEVDSDKATLELPAEASGTITLKAEEGDAVAVGEIVCLIDTSASKPEGDTSTKEDKASKDSDSSQKSTKKEESKSATSETNTYATGTPSPAAKKILDEKGVQPSSISGTGKDGRITKADAMDAVPSMGTPTGGSRGETRSKLSMLRRKVAERLVSAKNETAMLTTFNEVDMSPIFALRKEYKETFKEKHGVGLGFMSFFTLAVVRALREFPAVNSMIDGKEMITYDFCDISIAVSGPKGLMVPVIRNAENLTFRGVEAEVKRLAIRARDGQITVDEMTGGTFTISNGGVFGSMLSTPIINPPQSGILGMHNIVERPVAIDGKVEIRPIMYVALSYDHRIIDGKESVGFLVAVKEALENPVELLMNNDVKKALEL</sequence>